<dbReference type="SMART" id="SM00744">
    <property type="entry name" value="RINGv"/>
    <property type="match status" value="1"/>
</dbReference>
<dbReference type="InterPro" id="IPR013083">
    <property type="entry name" value="Znf_RING/FYVE/PHD"/>
</dbReference>
<evidence type="ECO:0000256" key="4">
    <source>
        <dbReference type="SAM" id="Phobius"/>
    </source>
</evidence>
<dbReference type="Gene3D" id="3.30.40.10">
    <property type="entry name" value="Zinc/RING finger domain, C3HC4 (zinc finger)"/>
    <property type="match status" value="1"/>
</dbReference>
<dbReference type="InterPro" id="IPR011016">
    <property type="entry name" value="Znf_RING-CH"/>
</dbReference>
<name>A0A1V9YLW2_ACHHY</name>
<keyword evidence="4" id="KW-1133">Transmembrane helix</keyword>
<keyword evidence="4" id="KW-0472">Membrane</keyword>
<keyword evidence="3" id="KW-0862">Zinc</keyword>
<comment type="caution">
    <text evidence="6">The sequence shown here is derived from an EMBL/GenBank/DDBJ whole genome shotgun (WGS) entry which is preliminary data.</text>
</comment>
<dbReference type="AlphaFoldDB" id="A0A1V9YLW2"/>
<gene>
    <name evidence="6" type="ORF">ACHHYP_10241</name>
</gene>
<dbReference type="GO" id="GO:0008270">
    <property type="term" value="F:zinc ion binding"/>
    <property type="evidence" value="ECO:0007669"/>
    <property type="project" value="UniProtKB-KW"/>
</dbReference>
<dbReference type="Proteomes" id="UP000243579">
    <property type="component" value="Unassembled WGS sequence"/>
</dbReference>
<feature type="transmembrane region" description="Helical" evidence="4">
    <location>
        <begin position="221"/>
        <end position="245"/>
    </location>
</feature>
<dbReference type="EMBL" id="JNBR01001490">
    <property type="protein sequence ID" value="OQR86701.1"/>
    <property type="molecule type" value="Genomic_DNA"/>
</dbReference>
<accession>A0A1V9YLW2</accession>
<sequence>MNSAKDEADVVVTVATVAPSGTEAVPVLPSAPYCCHYCLDDASGPAGSSTELIAPCACEAYVHRQCLDTIRITSRMPNAMSQCGICHTLYLFKATGDAAEADLRRLVRKAQILRLLLVLGVVFVGSLVIWLIDRGTPKAFDLHWNGMDGKIYNWIGLTSWPRLVVYFLTSLALTAFIIGLVTVVTLCAVGCQGGCYCPTYYGGDCGGGCGDCGGEGGAVVLVFVVVVFVFVGLFMMLMAIVGAAGNTVNRIGQRRVRSVEVHYHQVENLRPIPHTDNVAYAVV</sequence>
<keyword evidence="7" id="KW-1185">Reference proteome</keyword>
<keyword evidence="2" id="KW-0863">Zinc-finger</keyword>
<dbReference type="OrthoDB" id="75398at2759"/>
<evidence type="ECO:0000313" key="7">
    <source>
        <dbReference type="Proteomes" id="UP000243579"/>
    </source>
</evidence>
<dbReference type="STRING" id="1202772.A0A1V9YLW2"/>
<organism evidence="6 7">
    <name type="scientific">Achlya hypogyna</name>
    <name type="common">Oomycete</name>
    <name type="synonym">Protoachlya hypogyna</name>
    <dbReference type="NCBI Taxonomy" id="1202772"/>
    <lineage>
        <taxon>Eukaryota</taxon>
        <taxon>Sar</taxon>
        <taxon>Stramenopiles</taxon>
        <taxon>Oomycota</taxon>
        <taxon>Saprolegniomycetes</taxon>
        <taxon>Saprolegniales</taxon>
        <taxon>Achlyaceae</taxon>
        <taxon>Achlya</taxon>
    </lineage>
</organism>
<keyword evidence="4" id="KW-0812">Transmembrane</keyword>
<dbReference type="PROSITE" id="PS51292">
    <property type="entry name" value="ZF_RING_CH"/>
    <property type="match status" value="1"/>
</dbReference>
<proteinExistence type="predicted"/>
<reference evidence="6 7" key="1">
    <citation type="journal article" date="2014" name="Genome Biol. Evol.">
        <title>The secreted proteins of Achlya hypogyna and Thraustotheca clavata identify the ancestral oomycete secretome and reveal gene acquisitions by horizontal gene transfer.</title>
        <authorList>
            <person name="Misner I."/>
            <person name="Blouin N."/>
            <person name="Leonard G."/>
            <person name="Richards T.A."/>
            <person name="Lane C.E."/>
        </authorList>
    </citation>
    <scope>NUCLEOTIDE SEQUENCE [LARGE SCALE GENOMIC DNA]</scope>
    <source>
        <strain evidence="6 7">ATCC 48635</strain>
    </source>
</reference>
<evidence type="ECO:0000256" key="2">
    <source>
        <dbReference type="ARBA" id="ARBA00022771"/>
    </source>
</evidence>
<evidence type="ECO:0000259" key="5">
    <source>
        <dbReference type="PROSITE" id="PS51292"/>
    </source>
</evidence>
<feature type="transmembrane region" description="Helical" evidence="4">
    <location>
        <begin position="112"/>
        <end position="131"/>
    </location>
</feature>
<evidence type="ECO:0000256" key="1">
    <source>
        <dbReference type="ARBA" id="ARBA00022723"/>
    </source>
</evidence>
<dbReference type="PANTHER" id="PTHR46347:SF1">
    <property type="entry name" value="RING_FYVE_PHD ZINC FINGER SUPERFAMILY PROTEIN"/>
    <property type="match status" value="1"/>
</dbReference>
<keyword evidence="1" id="KW-0479">Metal-binding</keyword>
<protein>
    <recommendedName>
        <fullName evidence="5">RING-CH-type domain-containing protein</fullName>
    </recommendedName>
</protein>
<dbReference type="PANTHER" id="PTHR46347">
    <property type="entry name" value="RING/FYVE/PHD ZINC FINGER SUPERFAMILY PROTEIN"/>
    <property type="match status" value="1"/>
</dbReference>
<evidence type="ECO:0000313" key="6">
    <source>
        <dbReference type="EMBL" id="OQR86701.1"/>
    </source>
</evidence>
<evidence type="ECO:0000256" key="3">
    <source>
        <dbReference type="ARBA" id="ARBA00022833"/>
    </source>
</evidence>
<feature type="domain" description="RING-CH-type" evidence="5">
    <location>
        <begin position="27"/>
        <end position="93"/>
    </location>
</feature>